<reference evidence="1 2" key="1">
    <citation type="submission" date="2014-04" db="EMBL/GenBank/DDBJ databases">
        <authorList>
            <consortium name="DOE Joint Genome Institute"/>
            <person name="Kuo A."/>
            <person name="Tarkka M."/>
            <person name="Buscot F."/>
            <person name="Kohler A."/>
            <person name="Nagy L.G."/>
            <person name="Floudas D."/>
            <person name="Copeland A."/>
            <person name="Barry K.W."/>
            <person name="Cichocki N."/>
            <person name="Veneault-Fourrey C."/>
            <person name="LaButti K."/>
            <person name="Lindquist E.A."/>
            <person name="Lipzen A."/>
            <person name="Lundell T."/>
            <person name="Morin E."/>
            <person name="Murat C."/>
            <person name="Sun H."/>
            <person name="Tunlid A."/>
            <person name="Henrissat B."/>
            <person name="Grigoriev I.V."/>
            <person name="Hibbett D.S."/>
            <person name="Martin F."/>
            <person name="Nordberg H.P."/>
            <person name="Cantor M.N."/>
            <person name="Hua S.X."/>
        </authorList>
    </citation>
    <scope>NUCLEOTIDE SEQUENCE [LARGE SCALE GENOMIC DNA]</scope>
    <source>
        <strain evidence="1 2">F 1598</strain>
    </source>
</reference>
<dbReference type="AlphaFoldDB" id="A0A0C3G690"/>
<gene>
    <name evidence="1" type="ORF">PILCRDRAFT_65550</name>
</gene>
<evidence type="ECO:0000313" key="2">
    <source>
        <dbReference type="Proteomes" id="UP000054166"/>
    </source>
</evidence>
<dbReference type="EMBL" id="KN832983">
    <property type="protein sequence ID" value="KIM86156.1"/>
    <property type="molecule type" value="Genomic_DNA"/>
</dbReference>
<dbReference type="HOGENOM" id="CLU_2661294_0_0_1"/>
<reference evidence="2" key="2">
    <citation type="submission" date="2015-01" db="EMBL/GenBank/DDBJ databases">
        <title>Evolutionary Origins and Diversification of the Mycorrhizal Mutualists.</title>
        <authorList>
            <consortium name="DOE Joint Genome Institute"/>
            <consortium name="Mycorrhizal Genomics Consortium"/>
            <person name="Kohler A."/>
            <person name="Kuo A."/>
            <person name="Nagy L.G."/>
            <person name="Floudas D."/>
            <person name="Copeland A."/>
            <person name="Barry K.W."/>
            <person name="Cichocki N."/>
            <person name="Veneault-Fourrey C."/>
            <person name="LaButti K."/>
            <person name="Lindquist E.A."/>
            <person name="Lipzen A."/>
            <person name="Lundell T."/>
            <person name="Morin E."/>
            <person name="Murat C."/>
            <person name="Riley R."/>
            <person name="Ohm R."/>
            <person name="Sun H."/>
            <person name="Tunlid A."/>
            <person name="Henrissat B."/>
            <person name="Grigoriev I.V."/>
            <person name="Hibbett D.S."/>
            <person name="Martin F."/>
        </authorList>
    </citation>
    <scope>NUCLEOTIDE SEQUENCE [LARGE SCALE GENOMIC DNA]</scope>
    <source>
        <strain evidence="2">F 1598</strain>
    </source>
</reference>
<name>A0A0C3G690_PILCF</name>
<organism evidence="1 2">
    <name type="scientific">Piloderma croceum (strain F 1598)</name>
    <dbReference type="NCBI Taxonomy" id="765440"/>
    <lineage>
        <taxon>Eukaryota</taxon>
        <taxon>Fungi</taxon>
        <taxon>Dikarya</taxon>
        <taxon>Basidiomycota</taxon>
        <taxon>Agaricomycotina</taxon>
        <taxon>Agaricomycetes</taxon>
        <taxon>Agaricomycetidae</taxon>
        <taxon>Atheliales</taxon>
        <taxon>Atheliaceae</taxon>
        <taxon>Piloderma</taxon>
    </lineage>
</organism>
<proteinExistence type="predicted"/>
<dbReference type="OrthoDB" id="3040714at2759"/>
<evidence type="ECO:0000313" key="1">
    <source>
        <dbReference type="EMBL" id="KIM86156.1"/>
    </source>
</evidence>
<dbReference type="Proteomes" id="UP000054166">
    <property type="component" value="Unassembled WGS sequence"/>
</dbReference>
<accession>A0A0C3G690</accession>
<protein>
    <submittedName>
        <fullName evidence="1">Uncharacterized protein</fullName>
    </submittedName>
</protein>
<dbReference type="InParanoid" id="A0A0C3G690"/>
<feature type="non-terminal residue" evidence="1">
    <location>
        <position position="1"/>
    </location>
</feature>
<sequence>YENTHPSSDDYFAFEIRCFFPDKQPYRLLYVTEMPGADKQLVLIKFARRYSIELHEFCANSGHAPPILAFERLLGG</sequence>
<keyword evidence="2" id="KW-1185">Reference proteome</keyword>